<reference evidence="4" key="1">
    <citation type="submission" date="2021-01" db="EMBL/GenBank/DDBJ databases">
        <title>Genomic Encyclopedia of Type Strains, Phase IV (KMG-IV): sequencing the most valuable type-strain genomes for metagenomic binning, comparative biology and taxonomic classification.</title>
        <authorList>
            <person name="Goeker M."/>
        </authorList>
    </citation>
    <scope>NUCLEOTIDE SEQUENCE</scope>
    <source>
        <strain evidence="4">DSM 21943</strain>
    </source>
</reference>
<feature type="domain" description="Nudix hydrolase" evidence="3">
    <location>
        <begin position="25"/>
        <end position="150"/>
    </location>
</feature>
<evidence type="ECO:0000259" key="3">
    <source>
        <dbReference type="PROSITE" id="PS51462"/>
    </source>
</evidence>
<proteinExistence type="predicted"/>
<dbReference type="PROSITE" id="PS00893">
    <property type="entry name" value="NUDIX_BOX"/>
    <property type="match status" value="1"/>
</dbReference>
<dbReference type="PROSITE" id="PS51462">
    <property type="entry name" value="NUDIX"/>
    <property type="match status" value="1"/>
</dbReference>
<dbReference type="Gene3D" id="3.90.79.10">
    <property type="entry name" value="Nucleoside Triphosphate Pyrophosphohydrolase"/>
    <property type="match status" value="1"/>
</dbReference>
<sequence length="155" mass="17707">MNTYPNNNGFSFLRFEDANSTVLSSHTSLSGSMVILQVNKQVLLCYNTLRKQWELPAGKREANETPLDCAIRELYEETGQRSSNLSFLGFAHSTNRRGLHKINPIYQTTKQTIDPFITNNETSAIRLWDLTEPIGAVAEVDFHLLFALRERHLHL</sequence>
<organism evidence="4 5">
    <name type="scientific">Shouchella xiaoxiensis</name>
    <dbReference type="NCBI Taxonomy" id="766895"/>
    <lineage>
        <taxon>Bacteria</taxon>
        <taxon>Bacillati</taxon>
        <taxon>Bacillota</taxon>
        <taxon>Bacilli</taxon>
        <taxon>Bacillales</taxon>
        <taxon>Bacillaceae</taxon>
        <taxon>Shouchella</taxon>
    </lineage>
</organism>
<dbReference type="EC" id="3.6.1.55" evidence="4"/>
<dbReference type="Proteomes" id="UP001179280">
    <property type="component" value="Unassembled WGS sequence"/>
</dbReference>
<name>A0ABS2SW70_9BACI</name>
<dbReference type="PANTHER" id="PTHR43046:SF2">
    <property type="entry name" value="8-OXO-DGTP DIPHOSPHATASE-RELATED"/>
    <property type="match status" value="1"/>
</dbReference>
<dbReference type="SUPFAM" id="SSF55811">
    <property type="entry name" value="Nudix"/>
    <property type="match status" value="1"/>
</dbReference>
<dbReference type="RefSeq" id="WP_239586699.1">
    <property type="nucleotide sequence ID" value="NZ_JAFBCV010000007.1"/>
</dbReference>
<gene>
    <name evidence="4" type="ORF">JOC54_002532</name>
</gene>
<dbReference type="EMBL" id="JAFBCV010000007">
    <property type="protein sequence ID" value="MBM7839261.1"/>
    <property type="molecule type" value="Genomic_DNA"/>
</dbReference>
<keyword evidence="2 4" id="KW-0378">Hydrolase</keyword>
<evidence type="ECO:0000313" key="4">
    <source>
        <dbReference type="EMBL" id="MBM7839261.1"/>
    </source>
</evidence>
<accession>A0ABS2SW70</accession>
<protein>
    <submittedName>
        <fullName evidence="4">8-oxo-dGTP diphosphatase</fullName>
        <ecNumber evidence="4">3.6.1.55</ecNumber>
    </submittedName>
</protein>
<dbReference type="InterPro" id="IPR020084">
    <property type="entry name" value="NUDIX_hydrolase_CS"/>
</dbReference>
<comment type="caution">
    <text evidence="4">The sequence shown here is derived from an EMBL/GenBank/DDBJ whole genome shotgun (WGS) entry which is preliminary data.</text>
</comment>
<keyword evidence="5" id="KW-1185">Reference proteome</keyword>
<dbReference type="Pfam" id="PF00293">
    <property type="entry name" value="NUDIX"/>
    <property type="match status" value="1"/>
</dbReference>
<comment type="cofactor">
    <cofactor evidence="1">
        <name>Mg(2+)</name>
        <dbReference type="ChEBI" id="CHEBI:18420"/>
    </cofactor>
</comment>
<dbReference type="PANTHER" id="PTHR43046">
    <property type="entry name" value="GDP-MANNOSE MANNOSYL HYDROLASE"/>
    <property type="match status" value="1"/>
</dbReference>
<dbReference type="InterPro" id="IPR015797">
    <property type="entry name" value="NUDIX_hydrolase-like_dom_sf"/>
</dbReference>
<evidence type="ECO:0000313" key="5">
    <source>
        <dbReference type="Proteomes" id="UP001179280"/>
    </source>
</evidence>
<evidence type="ECO:0000256" key="2">
    <source>
        <dbReference type="ARBA" id="ARBA00022801"/>
    </source>
</evidence>
<dbReference type="InterPro" id="IPR000086">
    <property type="entry name" value="NUDIX_hydrolase_dom"/>
</dbReference>
<dbReference type="GO" id="GO:0035539">
    <property type="term" value="F:8-oxo-7,8-dihydrodeoxyguanosine triphosphate pyrophosphatase activity"/>
    <property type="evidence" value="ECO:0007669"/>
    <property type="project" value="UniProtKB-EC"/>
</dbReference>
<evidence type="ECO:0000256" key="1">
    <source>
        <dbReference type="ARBA" id="ARBA00001946"/>
    </source>
</evidence>